<gene>
    <name evidence="1" type="ORF">A0128_14745</name>
</gene>
<dbReference type="EMBL" id="CP015217">
    <property type="protein sequence ID" value="AOP34995.1"/>
    <property type="molecule type" value="Genomic_DNA"/>
</dbReference>
<sequence>MNQIQEFTEFRGQSKRNAGPSDLLLPKHLEEFLRIKLRKHGNLKNYFHYLIVKFQKKNLFSKFPDTAFRKTLYQSKRQNLIRISFRPDHQDWYEAKLAGFYFGVSICKLFSRLVDTDRDEGFPIPNWKTAILKLEREKVRPIHFYFTILSNKKMILKRLSKGQNFELNTA</sequence>
<name>A0A1D7UZH4_9LEPT</name>
<dbReference type="Proteomes" id="UP000094197">
    <property type="component" value="Chromosome 1"/>
</dbReference>
<evidence type="ECO:0008006" key="3">
    <source>
        <dbReference type="Google" id="ProtNLM"/>
    </source>
</evidence>
<protein>
    <recommendedName>
        <fullName evidence="3">PF07600 family protein</fullName>
    </recommendedName>
</protein>
<dbReference type="KEGG" id="laj:A0128_14745"/>
<evidence type="ECO:0000313" key="2">
    <source>
        <dbReference type="Proteomes" id="UP000094197"/>
    </source>
</evidence>
<dbReference type="Pfam" id="PF07600">
    <property type="entry name" value="DUF1564"/>
    <property type="match status" value="1"/>
</dbReference>
<dbReference type="AlphaFoldDB" id="A0A1D7UZH4"/>
<evidence type="ECO:0000313" key="1">
    <source>
        <dbReference type="EMBL" id="AOP34995.1"/>
    </source>
</evidence>
<accession>A0A1D7UZH4</accession>
<dbReference type="RefSeq" id="WP_069608211.1">
    <property type="nucleotide sequence ID" value="NZ_CP015217.1"/>
</dbReference>
<dbReference type="OrthoDB" id="329531at2"/>
<proteinExistence type="predicted"/>
<organism evidence="1 2">
    <name type="scientific">Leptospira tipperaryensis</name>
    <dbReference type="NCBI Taxonomy" id="2564040"/>
    <lineage>
        <taxon>Bacteria</taxon>
        <taxon>Pseudomonadati</taxon>
        <taxon>Spirochaetota</taxon>
        <taxon>Spirochaetia</taxon>
        <taxon>Leptospirales</taxon>
        <taxon>Leptospiraceae</taxon>
        <taxon>Leptospira</taxon>
    </lineage>
</organism>
<reference evidence="1 2" key="1">
    <citation type="submission" date="2016-04" db="EMBL/GenBank/DDBJ databases">
        <title>Complete genome seqeunce of Leptospira alstonii serovar Room22.</title>
        <authorList>
            <person name="Nally J.E."/>
            <person name="Bayles D.O."/>
            <person name="Hurley D."/>
            <person name="Fanning S."/>
            <person name="McMahon B.J."/>
            <person name="Arent Z."/>
        </authorList>
    </citation>
    <scope>NUCLEOTIDE SEQUENCE [LARGE SCALE GENOMIC DNA]</scope>
    <source>
        <strain evidence="1 2">GWTS #1</strain>
    </source>
</reference>
<keyword evidence="2" id="KW-1185">Reference proteome</keyword>
<dbReference type="InterPro" id="IPR011458">
    <property type="entry name" value="DUF1564"/>
</dbReference>